<feature type="binding site" evidence="9">
    <location>
        <position position="323"/>
    </location>
    <ligand>
        <name>ATP</name>
        <dbReference type="ChEBI" id="CHEBI:30616"/>
    </ligand>
</feature>
<dbReference type="CDD" id="cd04301">
    <property type="entry name" value="NAT_SF"/>
    <property type="match status" value="1"/>
</dbReference>
<evidence type="ECO:0000259" key="10">
    <source>
        <dbReference type="PROSITE" id="PS51186"/>
    </source>
</evidence>
<dbReference type="InterPro" id="IPR007807">
    <property type="entry name" value="TcmA/NAT10_helicase"/>
</dbReference>
<dbReference type="HOGENOM" id="CLU_004652_1_0_6"/>
<evidence type="ECO:0000256" key="7">
    <source>
        <dbReference type="ARBA" id="ARBA00022884"/>
    </source>
</evidence>
<dbReference type="Pfam" id="PF13718">
    <property type="entry name" value="GNAT_acetyltr_2"/>
    <property type="match status" value="2"/>
</dbReference>
<dbReference type="Gene3D" id="1.20.120.890">
    <property type="entry name" value="tRNA(Met) cytidine acetyltransferase, tail domain"/>
    <property type="match status" value="1"/>
</dbReference>
<dbReference type="InterPro" id="IPR000182">
    <property type="entry name" value="GNAT_dom"/>
</dbReference>
<dbReference type="AlphaFoldDB" id="U5T4U8"/>
<dbReference type="InterPro" id="IPR027417">
    <property type="entry name" value="P-loop_NTPase"/>
</dbReference>
<keyword evidence="1 9" id="KW-0963">Cytoplasm</keyword>
<dbReference type="Pfam" id="PF17176">
    <property type="entry name" value="tRNA_bind_3"/>
    <property type="match status" value="1"/>
</dbReference>
<dbReference type="Pfam" id="PF08351">
    <property type="entry name" value="TmcA_N"/>
    <property type="match status" value="1"/>
</dbReference>
<evidence type="ECO:0000256" key="4">
    <source>
        <dbReference type="ARBA" id="ARBA00022694"/>
    </source>
</evidence>
<dbReference type="KEGG" id="spiu:SPICUR_06735"/>
<comment type="subcellular location">
    <subcellularLocation>
        <location evidence="9">Cytoplasm</location>
    </subcellularLocation>
</comment>
<accession>U5T4U8</accession>
<comment type="similarity">
    <text evidence="9">Belongs to the TmcA family.</text>
</comment>
<dbReference type="GO" id="GO:0051392">
    <property type="term" value="F:tRNA cytidine N4-acetyltransferase activity"/>
    <property type="evidence" value="ECO:0007669"/>
    <property type="project" value="UniProtKB-UniRule"/>
</dbReference>
<dbReference type="InterPro" id="IPR032672">
    <property type="entry name" value="TmcA/NAT10/Kre33"/>
</dbReference>
<dbReference type="Gene3D" id="3.40.50.11040">
    <property type="match status" value="1"/>
</dbReference>
<evidence type="ECO:0000256" key="3">
    <source>
        <dbReference type="ARBA" id="ARBA00022679"/>
    </source>
</evidence>
<dbReference type="SUPFAM" id="SSF55729">
    <property type="entry name" value="Acyl-CoA N-acyltransferases (Nat)"/>
    <property type="match status" value="1"/>
</dbReference>
<dbReference type="InterPro" id="IPR033442">
    <property type="entry name" value="TmcA_tRNA_bind"/>
</dbReference>
<keyword evidence="7 9" id="KW-0694">RNA-binding</keyword>
<dbReference type="PANTHER" id="PTHR10925">
    <property type="entry name" value="N-ACETYLTRANSFERASE 10"/>
    <property type="match status" value="1"/>
</dbReference>
<dbReference type="HAMAP" id="MF_01886">
    <property type="entry name" value="tRNA_acetyltr_TmcA"/>
    <property type="match status" value="1"/>
</dbReference>
<dbReference type="GO" id="GO:0005737">
    <property type="term" value="C:cytoplasm"/>
    <property type="evidence" value="ECO:0007669"/>
    <property type="project" value="UniProtKB-SubCell"/>
</dbReference>
<dbReference type="RefSeq" id="WP_023367352.1">
    <property type="nucleotide sequence ID" value="NC_022664.1"/>
</dbReference>
<dbReference type="Gene3D" id="3.40.50.300">
    <property type="entry name" value="P-loop containing nucleotide triphosphate hydrolases"/>
    <property type="match status" value="1"/>
</dbReference>
<keyword evidence="6 9" id="KW-0067">ATP-binding</keyword>
<keyword evidence="4 9" id="KW-0819">tRNA processing</keyword>
<dbReference type="GO" id="GO:0000049">
    <property type="term" value="F:tRNA binding"/>
    <property type="evidence" value="ECO:0007669"/>
    <property type="project" value="UniProtKB-UniRule"/>
</dbReference>
<evidence type="ECO:0000313" key="12">
    <source>
        <dbReference type="Proteomes" id="UP000017640"/>
    </source>
</evidence>
<keyword evidence="8 9" id="KW-0012">Acyltransferase</keyword>
<organism evidence="11 12">
    <name type="scientific">Spiribacter curvatus</name>
    <dbReference type="NCBI Taxonomy" id="1335757"/>
    <lineage>
        <taxon>Bacteria</taxon>
        <taxon>Pseudomonadati</taxon>
        <taxon>Pseudomonadota</taxon>
        <taxon>Gammaproteobacteria</taxon>
        <taxon>Chromatiales</taxon>
        <taxon>Ectothiorhodospiraceae</taxon>
        <taxon>Spiribacter</taxon>
    </lineage>
</organism>
<keyword evidence="3 9" id="KW-0808">Transferase</keyword>
<keyword evidence="5 9" id="KW-0547">Nucleotide-binding</keyword>
<dbReference type="InterPro" id="IPR013562">
    <property type="entry name" value="TmcA/NAT10_N"/>
</dbReference>
<dbReference type="STRING" id="1335757.SPICUR_06735"/>
<dbReference type="PROSITE" id="PS51186">
    <property type="entry name" value="GNAT"/>
    <property type="match status" value="1"/>
</dbReference>
<keyword evidence="12" id="KW-1185">Reference proteome</keyword>
<dbReference type="InterPro" id="IPR016181">
    <property type="entry name" value="Acyl_CoA_acyltransferase"/>
</dbReference>
<evidence type="ECO:0000256" key="1">
    <source>
        <dbReference type="ARBA" id="ARBA00022490"/>
    </source>
</evidence>
<comment type="function">
    <text evidence="9">Catalyzes the formation of N(4)-acetylcytidine (ac(4)C) at the wobble position of tRNA(Met), by using acetyl-CoA as an acetyl donor and ATP (or GTP).</text>
</comment>
<feature type="binding site" evidence="9">
    <location>
        <position position="176"/>
    </location>
    <ligand>
        <name>ATP</name>
        <dbReference type="ChEBI" id="CHEBI:30616"/>
    </ligand>
</feature>
<evidence type="ECO:0000256" key="2">
    <source>
        <dbReference type="ARBA" id="ARBA00022555"/>
    </source>
</evidence>
<dbReference type="InterPro" id="IPR024914">
    <property type="entry name" value="tRNA_acetyltr_TmcA"/>
</dbReference>
<evidence type="ECO:0000256" key="6">
    <source>
        <dbReference type="ARBA" id="ARBA00022840"/>
    </source>
</evidence>
<keyword evidence="2 9" id="KW-0820">tRNA-binding</keyword>
<comment type="caution">
    <text evidence="9">Lacks conserved residue(s) required for the propagation of feature annotation.</text>
</comment>
<dbReference type="Pfam" id="PF05127">
    <property type="entry name" value="NAT10_TcmA_helicase"/>
    <property type="match status" value="1"/>
</dbReference>
<dbReference type="GO" id="GO:1990883">
    <property type="term" value="F:18S rRNA cytidine N-acetyltransferase activity"/>
    <property type="evidence" value="ECO:0007669"/>
    <property type="project" value="TreeGrafter"/>
</dbReference>
<reference evidence="11 12" key="1">
    <citation type="journal article" date="2013" name="BMC Genomics">
        <title>Genomes of "Spiribacter", a streamlined, successful halophilic bacterium.</title>
        <authorList>
            <person name="Lopez-Perez M."/>
            <person name="Ghai R."/>
            <person name="Leon M.J."/>
            <person name="Rodriguez-Olmos A."/>
            <person name="Copa-Patino J.L."/>
            <person name="Soliveri J."/>
            <person name="Sanchez-Porro C."/>
            <person name="Ventosa A."/>
            <person name="Rodriguez-Valera F."/>
        </authorList>
    </citation>
    <scope>NUCLEOTIDE SEQUENCE [LARGE SCALE GENOMIC DNA]</scope>
    <source>
        <strain evidence="11 12">UAH-SP71</strain>
    </source>
</reference>
<dbReference type="GO" id="GO:0051391">
    <property type="term" value="P:tRNA acetylation"/>
    <property type="evidence" value="ECO:0007669"/>
    <property type="project" value="UniProtKB-UniRule"/>
</dbReference>
<dbReference type="GO" id="GO:0002101">
    <property type="term" value="P:tRNA wobble cytosine modification"/>
    <property type="evidence" value="ECO:0007669"/>
    <property type="project" value="UniProtKB-UniRule"/>
</dbReference>
<gene>
    <name evidence="9" type="primary">tmcA</name>
    <name evidence="11" type="ORF">SPICUR_06735</name>
</gene>
<comment type="catalytic activity">
    <reaction evidence="9">
        <text>cytidine(34) in elongator tRNA(Met) + acetyl-CoA + ATP + H2O = N(4)-acetylcytidine(34) in elongator tRNA(Met) + ADP + phosphate + CoA + H(+)</text>
        <dbReference type="Rhea" id="RHEA:43788"/>
        <dbReference type="Rhea" id="RHEA-COMP:10693"/>
        <dbReference type="Rhea" id="RHEA-COMP:10694"/>
        <dbReference type="ChEBI" id="CHEBI:15377"/>
        <dbReference type="ChEBI" id="CHEBI:15378"/>
        <dbReference type="ChEBI" id="CHEBI:30616"/>
        <dbReference type="ChEBI" id="CHEBI:43474"/>
        <dbReference type="ChEBI" id="CHEBI:57287"/>
        <dbReference type="ChEBI" id="CHEBI:57288"/>
        <dbReference type="ChEBI" id="CHEBI:74900"/>
        <dbReference type="ChEBI" id="CHEBI:82748"/>
        <dbReference type="ChEBI" id="CHEBI:456216"/>
        <dbReference type="EC" id="2.3.1.193"/>
    </reaction>
</comment>
<sequence length="675" mass="72411">MPGGWRSLIWIEGDAVTCRRRALQLLDERATAAIGWIGSLETGAGARTNTIRRVPPGHGRQLLGQTLSVGVLDAHAGLDPDDLGALSGTIDGSGIGLLLTPPAAVWPQQPDPVLAALLSEGVAPDPRGSVFITRLIDCLTDDPAVQRLTTTNQPLPLPAGSAVCREDTPRQPTDDQQQIIEAIDALARRSEGGTLLVTADRGRGKSAALGMAIQTMSLAETPRLTAPSRAATTTALACAGDRGPRFLAPEAVTPASSLLLIDEAAALPLPLVVQLVDDNPHCVLTGTVHGYEGSGRGMNLRLAKTLADPERWFEHRHLAEPVRWAADDPLEALIDRILLLSAEPEAHRAPDAVTIDSVEPQALAGSEQDLRDAFGLLVAGHYQTRPRDLRQLLDDPSVRLYAARDQGRIIGVLAARTEGGIDPELCRAIHLGQRRPSGHLIAQSLTFHAGVADAAGHRGWRIQRIAVHEQARRHGVGRRLIEAARRDASAAEMDWLGTSFGMTAGLLDFWVACGFRPVRVGNRRDARSGTFSVILLRALNAAGQALEEAADRRFARHLPDQLNHSLHGLSVSLRSRLRPGPLDDWERDAIDRADLQAFATGHRPLLDSHAAVARWAGLTRAGDNEAPCDQALIAAAVEQPLDTAAMAQAAGVSGRRDAIARLRHLIAQRPRLHHE</sequence>
<dbReference type="SUPFAM" id="SSF52540">
    <property type="entry name" value="P-loop containing nucleoside triphosphate hydrolases"/>
    <property type="match status" value="1"/>
</dbReference>
<evidence type="ECO:0000313" key="11">
    <source>
        <dbReference type="EMBL" id="AGY92311.1"/>
    </source>
</evidence>
<evidence type="ECO:0000256" key="9">
    <source>
        <dbReference type="HAMAP-Rule" id="MF_01886"/>
    </source>
</evidence>
<dbReference type="PANTHER" id="PTHR10925:SF5">
    <property type="entry name" value="RNA CYTIDINE ACETYLTRANSFERASE"/>
    <property type="match status" value="1"/>
</dbReference>
<dbReference type="GO" id="GO:1904812">
    <property type="term" value="P:rRNA acetylation involved in maturation of SSU-rRNA"/>
    <property type="evidence" value="ECO:0007669"/>
    <property type="project" value="TreeGrafter"/>
</dbReference>
<dbReference type="Gene3D" id="3.40.630.30">
    <property type="match status" value="1"/>
</dbReference>
<dbReference type="PATRIC" id="fig|1335757.3.peg.1317"/>
<evidence type="ECO:0000256" key="8">
    <source>
        <dbReference type="ARBA" id="ARBA00023315"/>
    </source>
</evidence>
<feature type="binding site" evidence="9">
    <location>
        <begin position="465"/>
        <end position="467"/>
    </location>
    <ligand>
        <name>acetyl-CoA</name>
        <dbReference type="ChEBI" id="CHEBI:57288"/>
    </ligand>
</feature>
<dbReference type="eggNOG" id="COG1444">
    <property type="taxonomic scope" value="Bacteria"/>
</dbReference>
<dbReference type="EC" id="2.3.1.193" evidence="9"/>
<dbReference type="Proteomes" id="UP000017640">
    <property type="component" value="Chromosome"/>
</dbReference>
<name>U5T4U8_9GAMM</name>
<feature type="domain" description="N-acetyltransferase" evidence="10">
    <location>
        <begin position="353"/>
        <end position="540"/>
    </location>
</feature>
<dbReference type="InterPro" id="IPR038321">
    <property type="entry name" value="TmcA_C_sf"/>
</dbReference>
<proteinExistence type="inferred from homology"/>
<protein>
    <recommendedName>
        <fullName evidence="9">tRNA(Met) cytidine acetyltransferase TmcA</fullName>
        <ecNumber evidence="9">2.3.1.193</ecNumber>
    </recommendedName>
</protein>
<dbReference type="EMBL" id="CP005990">
    <property type="protein sequence ID" value="AGY92311.1"/>
    <property type="molecule type" value="Genomic_DNA"/>
</dbReference>
<dbReference type="OrthoDB" id="5578851at2"/>
<evidence type="ECO:0000256" key="5">
    <source>
        <dbReference type="ARBA" id="ARBA00022741"/>
    </source>
</evidence>
<dbReference type="GO" id="GO:0005524">
    <property type="term" value="F:ATP binding"/>
    <property type="evidence" value="ECO:0007669"/>
    <property type="project" value="UniProtKB-UniRule"/>
</dbReference>